<keyword evidence="2" id="KW-1185">Reference proteome</keyword>
<dbReference type="Proteomes" id="UP001280121">
    <property type="component" value="Unassembled WGS sequence"/>
</dbReference>
<dbReference type="EMBL" id="JANJYI010000007">
    <property type="protein sequence ID" value="KAK2641407.1"/>
    <property type="molecule type" value="Genomic_DNA"/>
</dbReference>
<proteinExistence type="predicted"/>
<sequence length="72" mass="8506">MPTIHVLRWLGSAFNDISDAIRSRENSIFFEELHSKLVEHKGFFKREYANQESVVTANYSHKPCNNHFKPRE</sequence>
<evidence type="ECO:0000313" key="2">
    <source>
        <dbReference type="Proteomes" id="UP001280121"/>
    </source>
</evidence>
<reference evidence="1" key="1">
    <citation type="journal article" date="2023" name="Plant J.">
        <title>Genome sequences and population genomics provide insights into the demographic history, inbreeding, and mutation load of two 'living fossil' tree species of Dipteronia.</title>
        <authorList>
            <person name="Feng Y."/>
            <person name="Comes H.P."/>
            <person name="Chen J."/>
            <person name="Zhu S."/>
            <person name="Lu R."/>
            <person name="Zhang X."/>
            <person name="Li P."/>
            <person name="Qiu J."/>
            <person name="Olsen K.M."/>
            <person name="Qiu Y."/>
        </authorList>
    </citation>
    <scope>NUCLEOTIDE SEQUENCE</scope>
    <source>
        <strain evidence="1">KIB01</strain>
    </source>
</reference>
<protein>
    <submittedName>
        <fullName evidence="1">Uncharacterized protein</fullName>
    </submittedName>
</protein>
<organism evidence="1 2">
    <name type="scientific">Dipteronia dyeriana</name>
    <dbReference type="NCBI Taxonomy" id="168575"/>
    <lineage>
        <taxon>Eukaryota</taxon>
        <taxon>Viridiplantae</taxon>
        <taxon>Streptophyta</taxon>
        <taxon>Embryophyta</taxon>
        <taxon>Tracheophyta</taxon>
        <taxon>Spermatophyta</taxon>
        <taxon>Magnoliopsida</taxon>
        <taxon>eudicotyledons</taxon>
        <taxon>Gunneridae</taxon>
        <taxon>Pentapetalae</taxon>
        <taxon>rosids</taxon>
        <taxon>malvids</taxon>
        <taxon>Sapindales</taxon>
        <taxon>Sapindaceae</taxon>
        <taxon>Hippocastanoideae</taxon>
        <taxon>Acereae</taxon>
        <taxon>Dipteronia</taxon>
    </lineage>
</organism>
<accession>A0AAD9TSG6</accession>
<comment type="caution">
    <text evidence="1">The sequence shown here is derived from an EMBL/GenBank/DDBJ whole genome shotgun (WGS) entry which is preliminary data.</text>
</comment>
<evidence type="ECO:0000313" key="1">
    <source>
        <dbReference type="EMBL" id="KAK2641407.1"/>
    </source>
</evidence>
<dbReference type="AlphaFoldDB" id="A0AAD9TSG6"/>
<name>A0AAD9TSG6_9ROSI</name>
<gene>
    <name evidence="1" type="ORF">Ddye_023170</name>
</gene>